<dbReference type="GO" id="GO:0009507">
    <property type="term" value="C:chloroplast"/>
    <property type="evidence" value="ECO:0007669"/>
    <property type="project" value="TreeGrafter"/>
</dbReference>
<dbReference type="RefSeq" id="XP_029124493.1">
    <property type="nucleotide sequence ID" value="XM_029268660.1"/>
</dbReference>
<dbReference type="Proteomes" id="UP000504607">
    <property type="component" value="Chromosome 16"/>
</dbReference>
<dbReference type="GeneID" id="105059147"/>
<evidence type="ECO:0000313" key="2">
    <source>
        <dbReference type="Proteomes" id="UP000504607"/>
    </source>
</evidence>
<dbReference type="AlphaFoldDB" id="A0A8N4F4R6"/>
<evidence type="ECO:0000313" key="3">
    <source>
        <dbReference type="RefSeq" id="XP_029124493.1"/>
    </source>
</evidence>
<accession>A0A8N4F4R6</accession>
<protein>
    <submittedName>
        <fullName evidence="3">Uncharacterized protein LOC105059147 isoform X1</fullName>
    </submittedName>
</protein>
<organism evidence="2 3">
    <name type="scientific">Elaeis guineensis var. tenera</name>
    <name type="common">Oil palm</name>
    <dbReference type="NCBI Taxonomy" id="51953"/>
    <lineage>
        <taxon>Eukaryota</taxon>
        <taxon>Viridiplantae</taxon>
        <taxon>Streptophyta</taxon>
        <taxon>Embryophyta</taxon>
        <taxon>Tracheophyta</taxon>
        <taxon>Spermatophyta</taxon>
        <taxon>Magnoliopsida</taxon>
        <taxon>Liliopsida</taxon>
        <taxon>Arecaceae</taxon>
        <taxon>Arecoideae</taxon>
        <taxon>Cocoseae</taxon>
        <taxon>Elaeidinae</taxon>
        <taxon>Elaeis</taxon>
    </lineage>
</organism>
<dbReference type="OrthoDB" id="1935207at2759"/>
<gene>
    <name evidence="3" type="primary">LOC105059147</name>
</gene>
<feature type="region of interest" description="Disordered" evidence="1">
    <location>
        <begin position="68"/>
        <end position="94"/>
    </location>
</feature>
<dbReference type="PANTHER" id="PTHR35756:SF1">
    <property type="entry name" value="OS05G0337400 PROTEIN"/>
    <property type="match status" value="1"/>
</dbReference>
<dbReference type="PANTHER" id="PTHR35756">
    <property type="entry name" value="OS05G0337400 PROTEIN"/>
    <property type="match status" value="1"/>
</dbReference>
<keyword evidence="2" id="KW-1185">Reference proteome</keyword>
<feature type="compositionally biased region" description="Acidic residues" evidence="1">
    <location>
        <begin position="68"/>
        <end position="87"/>
    </location>
</feature>
<sequence>MATISAVSSSLHCRICRLSSPSFRPSPPPSSLASFASLRHVPSLALSRSQRRPFPSFGRAVRAVAEEETVVPEEEQAAAIAPEEESPSADPNVSVPVSPSDMLTILFKAEGTMDESAIPAVTKALEGTEGISDLKVQVAEGIASVETKIQINFNLIIYLWREKKERLVKASLAYTIICSKLPWKVLNLCGLHKLAKQTTVQATGVASSLVETIQGSGFKLQTFYLSFEDEEDAID</sequence>
<name>A0A8N4F4R6_ELAGV</name>
<reference evidence="3" key="1">
    <citation type="submission" date="2025-08" db="UniProtKB">
        <authorList>
            <consortium name="RefSeq"/>
        </authorList>
    </citation>
    <scope>IDENTIFICATION</scope>
</reference>
<evidence type="ECO:0000256" key="1">
    <source>
        <dbReference type="SAM" id="MobiDB-lite"/>
    </source>
</evidence>
<proteinExistence type="predicted"/>